<dbReference type="CDD" id="cd06257">
    <property type="entry name" value="DnaJ"/>
    <property type="match status" value="1"/>
</dbReference>
<evidence type="ECO:0000313" key="3">
    <source>
        <dbReference type="EMBL" id="KAK3049323.1"/>
    </source>
</evidence>
<dbReference type="InterPro" id="IPR001623">
    <property type="entry name" value="DnaJ_domain"/>
</dbReference>
<dbReference type="Pfam" id="PF00226">
    <property type="entry name" value="DnaJ"/>
    <property type="match status" value="1"/>
</dbReference>
<sequence>MANDLLSVAGWYLLPNLVTGWLQNILYTLLTRAGDPKPSPRSPRYLRDRKRIHVCVILAYLAYTVYEADYQLRREGDFYSALGVGHDVDDKGVQSRFRRLTVLNHPDKHTGPASQLPQIQAHYISLQLARDTLIDPAKRFAYSRFGPAILTPSWRACKTIKDYTLHGVQQTALYYFASAVGLVLVSVLGYLQQGKYWRYVAMAALGCVEMGTVMAPATPGWLEWVNTVVGLVGREPYLPFQMLALLRKLGITFFIALSQLGPLLQGPEVAAPEGEAATAQQLDRLDVLARTADQEVSRLMGLELTPFLGERSGLRDLRESVKEWLVQNTVRNDPEVKAAVNTVLARRRQEGSPGVGT</sequence>
<feature type="transmembrane region" description="Helical" evidence="1">
    <location>
        <begin position="12"/>
        <end position="30"/>
    </location>
</feature>
<dbReference type="Proteomes" id="UP001271007">
    <property type="component" value="Unassembled WGS sequence"/>
</dbReference>
<organism evidence="3 4">
    <name type="scientific">Extremus antarcticus</name>
    <dbReference type="NCBI Taxonomy" id="702011"/>
    <lineage>
        <taxon>Eukaryota</taxon>
        <taxon>Fungi</taxon>
        <taxon>Dikarya</taxon>
        <taxon>Ascomycota</taxon>
        <taxon>Pezizomycotina</taxon>
        <taxon>Dothideomycetes</taxon>
        <taxon>Dothideomycetidae</taxon>
        <taxon>Mycosphaerellales</taxon>
        <taxon>Extremaceae</taxon>
        <taxon>Extremus</taxon>
    </lineage>
</organism>
<dbReference type="PRINTS" id="PR00625">
    <property type="entry name" value="JDOMAIN"/>
</dbReference>
<keyword evidence="1" id="KW-0472">Membrane</keyword>
<dbReference type="InterPro" id="IPR036869">
    <property type="entry name" value="J_dom_sf"/>
</dbReference>
<dbReference type="SMART" id="SM00271">
    <property type="entry name" value="DnaJ"/>
    <property type="match status" value="1"/>
</dbReference>
<comment type="caution">
    <text evidence="3">The sequence shown here is derived from an EMBL/GenBank/DDBJ whole genome shotgun (WGS) entry which is preliminary data.</text>
</comment>
<protein>
    <recommendedName>
        <fullName evidence="2">J domain-containing protein</fullName>
    </recommendedName>
</protein>
<feature type="transmembrane region" description="Helical" evidence="1">
    <location>
        <begin position="172"/>
        <end position="191"/>
    </location>
</feature>
<evidence type="ECO:0000256" key="1">
    <source>
        <dbReference type="SAM" id="Phobius"/>
    </source>
</evidence>
<dbReference type="SUPFAM" id="SSF46565">
    <property type="entry name" value="Chaperone J-domain"/>
    <property type="match status" value="1"/>
</dbReference>
<dbReference type="Gene3D" id="1.10.287.110">
    <property type="entry name" value="DnaJ domain"/>
    <property type="match status" value="1"/>
</dbReference>
<keyword evidence="1" id="KW-1133">Transmembrane helix</keyword>
<keyword evidence="1" id="KW-0812">Transmembrane</keyword>
<dbReference type="EMBL" id="JAWDJX010000041">
    <property type="protein sequence ID" value="KAK3049323.1"/>
    <property type="molecule type" value="Genomic_DNA"/>
</dbReference>
<gene>
    <name evidence="3" type="ORF">LTR09_009501</name>
</gene>
<dbReference type="AlphaFoldDB" id="A0AAJ0D976"/>
<name>A0AAJ0D976_9PEZI</name>
<evidence type="ECO:0000313" key="4">
    <source>
        <dbReference type="Proteomes" id="UP001271007"/>
    </source>
</evidence>
<dbReference type="PROSITE" id="PS50076">
    <property type="entry name" value="DNAJ_2"/>
    <property type="match status" value="1"/>
</dbReference>
<keyword evidence="4" id="KW-1185">Reference proteome</keyword>
<proteinExistence type="predicted"/>
<reference evidence="3" key="1">
    <citation type="submission" date="2023-04" db="EMBL/GenBank/DDBJ databases">
        <title>Black Yeasts Isolated from many extreme environments.</title>
        <authorList>
            <person name="Coleine C."/>
            <person name="Stajich J.E."/>
            <person name="Selbmann L."/>
        </authorList>
    </citation>
    <scope>NUCLEOTIDE SEQUENCE</scope>
    <source>
        <strain evidence="3">CCFEE 5312</strain>
    </source>
</reference>
<accession>A0AAJ0D976</accession>
<feature type="domain" description="J" evidence="2">
    <location>
        <begin position="77"/>
        <end position="146"/>
    </location>
</feature>
<evidence type="ECO:0000259" key="2">
    <source>
        <dbReference type="PROSITE" id="PS50076"/>
    </source>
</evidence>